<reference evidence="2" key="1">
    <citation type="submission" date="2022-11" db="EMBL/GenBank/DDBJ databases">
        <authorList>
            <person name="Kikuchi T."/>
        </authorList>
    </citation>
    <scope>NUCLEOTIDE SEQUENCE</scope>
    <source>
        <strain evidence="2">PS1010</strain>
    </source>
</reference>
<keyword evidence="1" id="KW-0732">Signal</keyword>
<feature type="signal peptide" evidence="1">
    <location>
        <begin position="1"/>
        <end position="16"/>
    </location>
</feature>
<proteinExistence type="predicted"/>
<feature type="chain" id="PRO_5040163005" description="DUF38 domain-containing protein" evidence="1">
    <location>
        <begin position="17"/>
        <end position="281"/>
    </location>
</feature>
<evidence type="ECO:0000313" key="3">
    <source>
        <dbReference type="Proteomes" id="UP001152747"/>
    </source>
</evidence>
<protein>
    <recommendedName>
        <fullName evidence="4">DUF38 domain-containing protein</fullName>
    </recommendedName>
</protein>
<name>A0A9P1IRM1_9PELO</name>
<dbReference type="EMBL" id="CANHGI010000004">
    <property type="protein sequence ID" value="CAI5449779.1"/>
    <property type="molecule type" value="Genomic_DNA"/>
</dbReference>
<evidence type="ECO:0000313" key="2">
    <source>
        <dbReference type="EMBL" id="CAI5449779.1"/>
    </source>
</evidence>
<organism evidence="2 3">
    <name type="scientific">Caenorhabditis angaria</name>
    <dbReference type="NCBI Taxonomy" id="860376"/>
    <lineage>
        <taxon>Eukaryota</taxon>
        <taxon>Metazoa</taxon>
        <taxon>Ecdysozoa</taxon>
        <taxon>Nematoda</taxon>
        <taxon>Chromadorea</taxon>
        <taxon>Rhabditida</taxon>
        <taxon>Rhabditina</taxon>
        <taxon>Rhabditomorpha</taxon>
        <taxon>Rhabditoidea</taxon>
        <taxon>Rhabditidae</taxon>
        <taxon>Peloderinae</taxon>
        <taxon>Caenorhabditis</taxon>
    </lineage>
</organism>
<evidence type="ECO:0008006" key="4">
    <source>
        <dbReference type="Google" id="ProtNLM"/>
    </source>
</evidence>
<gene>
    <name evidence="2" type="ORF">CAMP_LOCUS12416</name>
</gene>
<dbReference type="AlphaFoldDB" id="A0A9P1IRM1"/>
<dbReference type="Proteomes" id="UP001152747">
    <property type="component" value="Unassembled WGS sequence"/>
</dbReference>
<sequence length="281" mass="33065">MKIFVLLYFFLKIAETKKLKALDVARILIDQYSLALETRNRELLEEYTSENFKLFACERENNYYLTRNQIFESISEIPMNLLKLRSSIIVSEAKFFKFGAMQIRTIVDFKYKVNFDAKLPAKGGKYQLTMEYDRDCPEEVPLTSMFLDYSKMAEVLGKNLMIQFVESVQGVREIFIEPYVLQFCDFDGRFHEIIFEDFANSIPDFIDLENKTKTWLTAIQNAYFESDGTLCFEVHGGGFNHYYEAVIKNGKYRIKLDKHLQCLPFQPKSLEFEVLQHSVFN</sequence>
<accession>A0A9P1IRM1</accession>
<comment type="caution">
    <text evidence="2">The sequence shown here is derived from an EMBL/GenBank/DDBJ whole genome shotgun (WGS) entry which is preliminary data.</text>
</comment>
<evidence type="ECO:0000256" key="1">
    <source>
        <dbReference type="SAM" id="SignalP"/>
    </source>
</evidence>
<keyword evidence="3" id="KW-1185">Reference proteome</keyword>